<evidence type="ECO:0000313" key="1">
    <source>
        <dbReference type="Proteomes" id="UP000046392"/>
    </source>
</evidence>
<dbReference type="WBParaSite" id="SPAL_0000128200.1">
    <property type="protein sequence ID" value="SPAL_0000128200.1"/>
    <property type="gene ID" value="SPAL_0000128200"/>
</dbReference>
<proteinExistence type="predicted"/>
<keyword evidence="1" id="KW-1185">Reference proteome</keyword>
<accession>A0A0N5B5D9</accession>
<dbReference type="AlphaFoldDB" id="A0A0N5B5D9"/>
<reference evidence="2" key="1">
    <citation type="submission" date="2017-02" db="UniProtKB">
        <authorList>
            <consortium name="WormBaseParasite"/>
        </authorList>
    </citation>
    <scope>IDENTIFICATION</scope>
</reference>
<dbReference type="Proteomes" id="UP000046392">
    <property type="component" value="Unplaced"/>
</dbReference>
<protein>
    <submittedName>
        <fullName evidence="2">Pepsin-I3 domain-containing protein</fullName>
    </submittedName>
</protein>
<organism evidence="1 2">
    <name type="scientific">Strongyloides papillosus</name>
    <name type="common">Intestinal threadworm</name>
    <dbReference type="NCBI Taxonomy" id="174720"/>
    <lineage>
        <taxon>Eukaryota</taxon>
        <taxon>Metazoa</taxon>
        <taxon>Ecdysozoa</taxon>
        <taxon>Nematoda</taxon>
        <taxon>Chromadorea</taxon>
        <taxon>Rhabditida</taxon>
        <taxon>Tylenchina</taxon>
        <taxon>Panagrolaimomorpha</taxon>
        <taxon>Strongyloidoidea</taxon>
        <taxon>Strongyloididae</taxon>
        <taxon>Strongyloides</taxon>
    </lineage>
</organism>
<sequence length="114" mass="12289">MSSREKITMNCTARPGLLDPTNICADCISIAIPLSNPVTSPVSVPGGALPNGLSECLSFLGGILVPPLYQWAMKTKKGKNLLDFAERTFPQVSAFLQKYAKKNQQPTDPPIETV</sequence>
<name>A0A0N5B5D9_STREA</name>
<evidence type="ECO:0000313" key="2">
    <source>
        <dbReference type="WBParaSite" id="SPAL_0000128200.1"/>
    </source>
</evidence>